<feature type="transmembrane region" description="Helical" evidence="1">
    <location>
        <begin position="28"/>
        <end position="51"/>
    </location>
</feature>
<evidence type="ECO:0000313" key="2">
    <source>
        <dbReference type="EMBL" id="KAB1064494.1"/>
    </source>
</evidence>
<name>A0A6N6M8S1_9FLAO</name>
<proteinExistence type="predicted"/>
<dbReference type="RefSeq" id="WP_151167723.1">
    <property type="nucleotide sequence ID" value="NZ_WACR01000005.1"/>
</dbReference>
<reference evidence="2 3" key="1">
    <citation type="submission" date="2019-09" db="EMBL/GenBank/DDBJ databases">
        <title>Genomes of Cryomorphaceae.</title>
        <authorList>
            <person name="Bowman J.P."/>
        </authorList>
    </citation>
    <scope>NUCLEOTIDE SEQUENCE [LARGE SCALE GENOMIC DNA]</scope>
    <source>
        <strain evidence="2 3">KCTC 52047</strain>
    </source>
</reference>
<organism evidence="2 3">
    <name type="scientific">Salibacter halophilus</name>
    <dbReference type="NCBI Taxonomy" id="1803916"/>
    <lineage>
        <taxon>Bacteria</taxon>
        <taxon>Pseudomonadati</taxon>
        <taxon>Bacteroidota</taxon>
        <taxon>Flavobacteriia</taxon>
        <taxon>Flavobacteriales</taxon>
        <taxon>Salibacteraceae</taxon>
        <taxon>Salibacter</taxon>
    </lineage>
</organism>
<dbReference type="AlphaFoldDB" id="A0A6N6M8S1"/>
<feature type="transmembrane region" description="Helical" evidence="1">
    <location>
        <begin position="158"/>
        <end position="175"/>
    </location>
</feature>
<dbReference type="EMBL" id="WACR01000005">
    <property type="protein sequence ID" value="KAB1064494.1"/>
    <property type="molecule type" value="Genomic_DNA"/>
</dbReference>
<feature type="transmembrane region" description="Helical" evidence="1">
    <location>
        <begin position="128"/>
        <end position="146"/>
    </location>
</feature>
<accession>A0A6N6M8S1</accession>
<protein>
    <submittedName>
        <fullName evidence="2">Uncharacterized protein</fullName>
    </submittedName>
</protein>
<feature type="transmembrane region" description="Helical" evidence="1">
    <location>
        <begin position="63"/>
        <end position="85"/>
    </location>
</feature>
<evidence type="ECO:0000256" key="1">
    <source>
        <dbReference type="SAM" id="Phobius"/>
    </source>
</evidence>
<keyword evidence="3" id="KW-1185">Reference proteome</keyword>
<keyword evidence="1" id="KW-0472">Membrane</keyword>
<comment type="caution">
    <text evidence="2">The sequence shown here is derived from an EMBL/GenBank/DDBJ whole genome shotgun (WGS) entry which is preliminary data.</text>
</comment>
<keyword evidence="1" id="KW-0812">Transmembrane</keyword>
<sequence>MTFENILKSYKPTWEGERVKDISQRTTYLKVLVWPNVIIYPIILVLSGYIIVQSYLTGNLSEWNSASLIILFSCVFQINLPRMTFDLLIAQKMKSLKESNELKKEIEDTEFENFISGLTNKELFKKHMIPALLLILVAIAAIYTEFTESFIIWEYMRIPAAAVLLYFTIQFLITFKKLRNKLNNLR</sequence>
<gene>
    <name evidence="2" type="ORF">F3059_07295</name>
</gene>
<evidence type="ECO:0000313" key="3">
    <source>
        <dbReference type="Proteomes" id="UP000435357"/>
    </source>
</evidence>
<dbReference type="Proteomes" id="UP000435357">
    <property type="component" value="Unassembled WGS sequence"/>
</dbReference>
<keyword evidence="1" id="KW-1133">Transmembrane helix</keyword>